<protein>
    <submittedName>
        <fullName evidence="2">Uncharacterized protein</fullName>
    </submittedName>
</protein>
<name>A0AAE1KH07_PETCI</name>
<organism evidence="2 3">
    <name type="scientific">Petrolisthes cinctipes</name>
    <name type="common">Flat porcelain crab</name>
    <dbReference type="NCBI Taxonomy" id="88211"/>
    <lineage>
        <taxon>Eukaryota</taxon>
        <taxon>Metazoa</taxon>
        <taxon>Ecdysozoa</taxon>
        <taxon>Arthropoda</taxon>
        <taxon>Crustacea</taxon>
        <taxon>Multicrustacea</taxon>
        <taxon>Malacostraca</taxon>
        <taxon>Eumalacostraca</taxon>
        <taxon>Eucarida</taxon>
        <taxon>Decapoda</taxon>
        <taxon>Pleocyemata</taxon>
        <taxon>Anomura</taxon>
        <taxon>Galatheoidea</taxon>
        <taxon>Porcellanidae</taxon>
        <taxon>Petrolisthes</taxon>
    </lineage>
</organism>
<evidence type="ECO:0000313" key="3">
    <source>
        <dbReference type="Proteomes" id="UP001286313"/>
    </source>
</evidence>
<accession>A0AAE1KH07</accession>
<dbReference type="EMBL" id="JAWQEG010002377">
    <property type="protein sequence ID" value="KAK3872408.1"/>
    <property type="molecule type" value="Genomic_DNA"/>
</dbReference>
<feature type="region of interest" description="Disordered" evidence="1">
    <location>
        <begin position="1"/>
        <end position="28"/>
    </location>
</feature>
<keyword evidence="3" id="KW-1185">Reference proteome</keyword>
<evidence type="ECO:0000313" key="2">
    <source>
        <dbReference type="EMBL" id="KAK3872408.1"/>
    </source>
</evidence>
<sequence length="108" mass="11772">MAALSLYTRRSYSTDSPDRGEEGGGGVEYKTTWRKSWFVYLGGGASHVVAKQRAVNTLNTHSLSHITGPRKGGVTGRVVTVTSTVAPVRWLQAVVSLEPSYRSHRTSH</sequence>
<comment type="caution">
    <text evidence="2">The sequence shown here is derived from an EMBL/GenBank/DDBJ whole genome shotgun (WGS) entry which is preliminary data.</text>
</comment>
<proteinExistence type="predicted"/>
<evidence type="ECO:0000256" key="1">
    <source>
        <dbReference type="SAM" id="MobiDB-lite"/>
    </source>
</evidence>
<dbReference type="Proteomes" id="UP001286313">
    <property type="component" value="Unassembled WGS sequence"/>
</dbReference>
<gene>
    <name evidence="2" type="ORF">Pcinc_022508</name>
</gene>
<reference evidence="2" key="1">
    <citation type="submission" date="2023-10" db="EMBL/GenBank/DDBJ databases">
        <title>Genome assemblies of two species of porcelain crab, Petrolisthes cinctipes and Petrolisthes manimaculis (Anomura: Porcellanidae).</title>
        <authorList>
            <person name="Angst P."/>
        </authorList>
    </citation>
    <scope>NUCLEOTIDE SEQUENCE</scope>
    <source>
        <strain evidence="2">PB745_01</strain>
        <tissue evidence="2">Gill</tissue>
    </source>
</reference>
<dbReference type="AlphaFoldDB" id="A0AAE1KH07"/>